<dbReference type="Proteomes" id="UP001247620">
    <property type="component" value="Unassembled WGS sequence"/>
</dbReference>
<feature type="region of interest" description="Disordered" evidence="1">
    <location>
        <begin position="1"/>
        <end position="25"/>
    </location>
</feature>
<keyword evidence="3" id="KW-1185">Reference proteome</keyword>
<feature type="compositionally biased region" description="Polar residues" evidence="1">
    <location>
        <begin position="1"/>
        <end position="10"/>
    </location>
</feature>
<proteinExistence type="predicted"/>
<comment type="caution">
    <text evidence="2">The sequence shown here is derived from an EMBL/GenBank/DDBJ whole genome shotgun (WGS) entry which is preliminary data.</text>
</comment>
<evidence type="ECO:0000256" key="1">
    <source>
        <dbReference type="SAM" id="MobiDB-lite"/>
    </source>
</evidence>
<feature type="compositionally biased region" description="Basic and acidic residues" evidence="1">
    <location>
        <begin position="13"/>
        <end position="23"/>
    </location>
</feature>
<sequence length="54" mass="6165">MGSNELNNQLHPAEQDKLQDKPDIPTVETSVGYEHTRFKNQVVLCNYFSQIGVM</sequence>
<gene>
    <name evidence="2" type="ORF">J2W55_002580</name>
</gene>
<protein>
    <submittedName>
        <fullName evidence="2">Uncharacterized protein</fullName>
    </submittedName>
</protein>
<name>A0ABU1TBG7_9SPHI</name>
<accession>A0ABU1TBG7</accession>
<reference evidence="2 3" key="1">
    <citation type="submission" date="2023-07" db="EMBL/GenBank/DDBJ databases">
        <title>Sorghum-associated microbial communities from plants grown in Nebraska, USA.</title>
        <authorList>
            <person name="Schachtman D."/>
        </authorList>
    </citation>
    <scope>NUCLEOTIDE SEQUENCE [LARGE SCALE GENOMIC DNA]</scope>
    <source>
        <strain evidence="2 3">3262</strain>
    </source>
</reference>
<evidence type="ECO:0000313" key="3">
    <source>
        <dbReference type="Proteomes" id="UP001247620"/>
    </source>
</evidence>
<evidence type="ECO:0000313" key="2">
    <source>
        <dbReference type="EMBL" id="MDR6942738.1"/>
    </source>
</evidence>
<organism evidence="2 3">
    <name type="scientific">Mucilaginibacter pocheonensis</name>
    <dbReference type="NCBI Taxonomy" id="398050"/>
    <lineage>
        <taxon>Bacteria</taxon>
        <taxon>Pseudomonadati</taxon>
        <taxon>Bacteroidota</taxon>
        <taxon>Sphingobacteriia</taxon>
        <taxon>Sphingobacteriales</taxon>
        <taxon>Sphingobacteriaceae</taxon>
        <taxon>Mucilaginibacter</taxon>
    </lineage>
</organism>
<dbReference type="EMBL" id="JAVDUU010000002">
    <property type="protein sequence ID" value="MDR6942738.1"/>
    <property type="molecule type" value="Genomic_DNA"/>
</dbReference>